<dbReference type="RefSeq" id="WP_123166057.1">
    <property type="nucleotide sequence ID" value="NZ_RIAX01000010.1"/>
</dbReference>
<evidence type="ECO:0000313" key="3">
    <source>
        <dbReference type="EMBL" id="RNF38718.1"/>
    </source>
</evidence>
<dbReference type="OrthoDB" id="9808690at2"/>
<proteinExistence type="predicted"/>
<dbReference type="Pfam" id="PF07853">
    <property type="entry name" value="DUF1648"/>
    <property type="match status" value="1"/>
</dbReference>
<feature type="domain" description="DUF1648" evidence="2">
    <location>
        <begin position="28"/>
        <end position="72"/>
    </location>
</feature>
<dbReference type="InterPro" id="IPR012867">
    <property type="entry name" value="DUF1648"/>
</dbReference>
<organism evidence="3 4">
    <name type="scientific">Planococcus salinus</name>
    <dbReference type="NCBI Taxonomy" id="1848460"/>
    <lineage>
        <taxon>Bacteria</taxon>
        <taxon>Bacillati</taxon>
        <taxon>Bacillota</taxon>
        <taxon>Bacilli</taxon>
        <taxon>Bacillales</taxon>
        <taxon>Caryophanaceae</taxon>
        <taxon>Planococcus</taxon>
    </lineage>
</organism>
<dbReference type="EMBL" id="RIAX01000010">
    <property type="protein sequence ID" value="RNF38718.1"/>
    <property type="molecule type" value="Genomic_DNA"/>
</dbReference>
<gene>
    <name evidence="3" type="ORF">EEX84_12860</name>
</gene>
<keyword evidence="1" id="KW-1133">Transmembrane helix</keyword>
<evidence type="ECO:0000256" key="1">
    <source>
        <dbReference type="SAM" id="Phobius"/>
    </source>
</evidence>
<evidence type="ECO:0000313" key="4">
    <source>
        <dbReference type="Proteomes" id="UP000275473"/>
    </source>
</evidence>
<feature type="transmembrane region" description="Helical" evidence="1">
    <location>
        <begin position="20"/>
        <end position="42"/>
    </location>
</feature>
<evidence type="ECO:0000259" key="2">
    <source>
        <dbReference type="Pfam" id="PF07853"/>
    </source>
</evidence>
<name>A0A3M8P4V4_9BACL</name>
<protein>
    <submittedName>
        <fullName evidence="3">DUF1648 domain-containing protein</fullName>
    </submittedName>
</protein>
<comment type="caution">
    <text evidence="3">The sequence shown here is derived from an EMBL/GenBank/DDBJ whole genome shotgun (WGS) entry which is preliminary data.</text>
</comment>
<keyword evidence="1" id="KW-0812">Transmembrane</keyword>
<reference evidence="3 4" key="1">
    <citation type="journal article" date="2018" name="Int. J. Syst. Evol. Microbiol.">
        <title>Planococcus salinus sp. nov., a moderately halophilic bacterium isolated from a saline-alkali soil.</title>
        <authorList>
            <person name="Gan L."/>
        </authorList>
    </citation>
    <scope>NUCLEOTIDE SEQUENCE [LARGE SCALE GENOMIC DNA]</scope>
    <source>
        <strain evidence="3 4">LCB217</strain>
    </source>
</reference>
<feature type="transmembrane region" description="Helical" evidence="1">
    <location>
        <begin position="108"/>
        <end position="127"/>
    </location>
</feature>
<dbReference type="AlphaFoldDB" id="A0A3M8P4V4"/>
<keyword evidence="1" id="KW-0472">Membrane</keyword>
<accession>A0A3M8P4V4</accession>
<keyword evidence="4" id="KW-1185">Reference proteome</keyword>
<feature type="transmembrane region" description="Helical" evidence="1">
    <location>
        <begin position="139"/>
        <end position="160"/>
    </location>
</feature>
<sequence>MNLKKQPVFKIEKTFLERLFDWIGIFSFLAATIFLIIEWPSIPETVPMHFDASGEADGWGPRWTIFLLLAVGLALWIGLYFLEKVPHVHNYLNLTEQNVRQQYKNSQLLLNVLKNEILVFFSYFTWSSVQIAKGQADSLGTWALPVFLVIIFGSLGFFMIRSLRL</sequence>
<dbReference type="Proteomes" id="UP000275473">
    <property type="component" value="Unassembled WGS sequence"/>
</dbReference>
<feature type="transmembrane region" description="Helical" evidence="1">
    <location>
        <begin position="62"/>
        <end position="82"/>
    </location>
</feature>